<gene>
    <name evidence="1" type="ORF">NEUTE1DRAFT_102355</name>
</gene>
<organism evidence="1 2">
    <name type="scientific">Neurospora tetrasperma (strain FGSC 2508 / ATCC MYA-4615 / P0657)</name>
    <dbReference type="NCBI Taxonomy" id="510951"/>
    <lineage>
        <taxon>Eukaryota</taxon>
        <taxon>Fungi</taxon>
        <taxon>Dikarya</taxon>
        <taxon>Ascomycota</taxon>
        <taxon>Pezizomycotina</taxon>
        <taxon>Sordariomycetes</taxon>
        <taxon>Sordariomycetidae</taxon>
        <taxon>Sordariales</taxon>
        <taxon>Sordariaceae</taxon>
        <taxon>Neurospora</taxon>
    </lineage>
</organism>
<dbReference type="RefSeq" id="XP_009852644.1">
    <property type="nucleotide sequence ID" value="XM_009854342.1"/>
</dbReference>
<dbReference type="VEuPathDB" id="FungiDB:NEUTE1DRAFT_102355"/>
<sequence>MWRPLWDLGPCVSTLELDSGIRKNGEPQARSRPLTHWPVVRDIDQEVVGSKKRKMLVDNGQRTMAVAPVFA</sequence>
<protein>
    <submittedName>
        <fullName evidence="1">Uncharacterized protein</fullName>
    </submittedName>
</protein>
<evidence type="ECO:0000313" key="1">
    <source>
        <dbReference type="EMBL" id="EGO57126.1"/>
    </source>
</evidence>
<dbReference type="Proteomes" id="UP000008065">
    <property type="component" value="Unassembled WGS sequence"/>
</dbReference>
<accession>F8MPG7</accession>
<keyword evidence="2" id="KW-1185">Reference proteome</keyword>
<dbReference type="EMBL" id="GL891305">
    <property type="protein sequence ID" value="EGO57126.1"/>
    <property type="molecule type" value="Genomic_DNA"/>
</dbReference>
<dbReference type="AlphaFoldDB" id="F8MPG7"/>
<dbReference type="KEGG" id="nte:NEUTE1DRAFT102355"/>
<proteinExistence type="predicted"/>
<evidence type="ECO:0000313" key="2">
    <source>
        <dbReference type="Proteomes" id="UP000008065"/>
    </source>
</evidence>
<name>F8MPG7_NEUT8</name>
<dbReference type="OrthoDB" id="10352916at2759"/>
<reference evidence="2" key="1">
    <citation type="journal article" date="2011" name="Genetics">
        <title>Massive changes in genome architecture accompany the transition to self-fertility in the filamentous fungus Neurospora tetrasperma.</title>
        <authorList>
            <person name="Ellison C.E."/>
            <person name="Stajich J.E."/>
            <person name="Jacobson D.J."/>
            <person name="Natvig D.O."/>
            <person name="Lapidus A."/>
            <person name="Foster B."/>
            <person name="Aerts A."/>
            <person name="Riley R."/>
            <person name="Lindquist E.A."/>
            <person name="Grigoriev I.V."/>
            <person name="Taylor J.W."/>
        </authorList>
    </citation>
    <scope>NUCLEOTIDE SEQUENCE [LARGE SCALE GENOMIC DNA]</scope>
    <source>
        <strain evidence="2">FGSC 2508 / P0657</strain>
    </source>
</reference>
<dbReference type="HOGENOM" id="CLU_176457_0_0_1"/>
<dbReference type="GeneID" id="20821897"/>